<dbReference type="RefSeq" id="WP_212700522.1">
    <property type="nucleotide sequence ID" value="NZ_JADMKU010000005.1"/>
</dbReference>
<evidence type="ECO:0000256" key="2">
    <source>
        <dbReference type="ARBA" id="ARBA00023125"/>
    </source>
</evidence>
<evidence type="ECO:0000313" key="6">
    <source>
        <dbReference type="Proteomes" id="UP001195941"/>
    </source>
</evidence>
<keyword evidence="6" id="KW-1185">Reference proteome</keyword>
<keyword evidence="3" id="KW-0804">Transcription</keyword>
<keyword evidence="1" id="KW-0805">Transcription regulation</keyword>
<dbReference type="InterPro" id="IPR005143">
    <property type="entry name" value="TF_LuxR_autoind-bd_dom"/>
</dbReference>
<name>A0ABS5HPW9_9RHOB</name>
<dbReference type="SMART" id="SM00421">
    <property type="entry name" value="HTH_LUXR"/>
    <property type="match status" value="1"/>
</dbReference>
<dbReference type="Proteomes" id="UP001195941">
    <property type="component" value="Unassembled WGS sequence"/>
</dbReference>
<evidence type="ECO:0000256" key="1">
    <source>
        <dbReference type="ARBA" id="ARBA00023015"/>
    </source>
</evidence>
<protein>
    <submittedName>
        <fullName evidence="5">Autoinducer binding domain-containing protein</fullName>
    </submittedName>
</protein>
<dbReference type="SUPFAM" id="SSF46894">
    <property type="entry name" value="C-terminal effector domain of the bipartite response regulators"/>
    <property type="match status" value="1"/>
</dbReference>
<dbReference type="Gene3D" id="1.10.10.10">
    <property type="entry name" value="Winged helix-like DNA-binding domain superfamily/Winged helix DNA-binding domain"/>
    <property type="match status" value="1"/>
</dbReference>
<dbReference type="PANTHER" id="PTHR44688">
    <property type="entry name" value="DNA-BINDING TRANSCRIPTIONAL ACTIVATOR DEVR_DOSR"/>
    <property type="match status" value="1"/>
</dbReference>
<gene>
    <name evidence="5" type="ORF">IT775_07755</name>
</gene>
<comment type="caution">
    <text evidence="5">The sequence shown here is derived from an EMBL/GenBank/DDBJ whole genome shotgun (WGS) entry which is preliminary data.</text>
</comment>
<sequence>MTPVYRFAAARGYQNGEIIVKLFKAAPFPDRNREDPEGVPVEAGLWLKTESGSLGQGSDTPSRRELLGAERFTPPLLHEFLCDVEDTRHSVEVWDRLVQLGRQLDLPFIDFVTVSSSSEGQQRLFVRTSYDARWLNQENEDPENMEWSYFRSHASKHLTPILIGYEFIDDYLHLPQRRVEVLREAARRGMRSGFSVPLRVNAPPQSGIINFSGDHARRDMLAIVRAHGWTLNVAALIAHQRYMAHFVSEYFDRNQISDKQRELLELIGRGLQDKQIAADLGISVSALRQRLHSLMAKTGCGNRAEIAALAMSAGMVPELQGMREAAGDDQIVVHMDGLGVSYLTVSRRAVKSTGRSKQS</sequence>
<dbReference type="EMBL" id="JADMKU010000005">
    <property type="protein sequence ID" value="MBR9651012.1"/>
    <property type="molecule type" value="Genomic_DNA"/>
</dbReference>
<reference evidence="5 6" key="1">
    <citation type="journal article" date="2021" name="Arch. Microbiol.">
        <title>Thalassobius aquimarinus sp. nov., isolated from the Sea of Japan seashore.</title>
        <authorList>
            <person name="Kurilenko V.V."/>
            <person name="Romanenko L.A."/>
            <person name="Chernysheva N.Y."/>
            <person name="Velansky P.V."/>
            <person name="Tekutyeva L.A."/>
            <person name="Isaeva M.P."/>
            <person name="Mikhailov V.V."/>
        </authorList>
    </citation>
    <scope>NUCLEOTIDE SEQUENCE [LARGE SCALE GENOMIC DNA]</scope>
    <source>
        <strain evidence="5 6">KMM 8518</strain>
    </source>
</reference>
<evidence type="ECO:0000259" key="4">
    <source>
        <dbReference type="PROSITE" id="PS50043"/>
    </source>
</evidence>
<dbReference type="InterPro" id="IPR000792">
    <property type="entry name" value="Tscrpt_reg_LuxR_C"/>
</dbReference>
<dbReference type="Pfam" id="PF03472">
    <property type="entry name" value="Autoind_bind"/>
    <property type="match status" value="1"/>
</dbReference>
<proteinExistence type="predicted"/>
<feature type="domain" description="HTH luxR-type" evidence="4">
    <location>
        <begin position="249"/>
        <end position="314"/>
    </location>
</feature>
<evidence type="ECO:0000313" key="5">
    <source>
        <dbReference type="EMBL" id="MBR9651012.1"/>
    </source>
</evidence>
<evidence type="ECO:0000256" key="3">
    <source>
        <dbReference type="ARBA" id="ARBA00023163"/>
    </source>
</evidence>
<dbReference type="InterPro" id="IPR036388">
    <property type="entry name" value="WH-like_DNA-bd_sf"/>
</dbReference>
<dbReference type="PANTHER" id="PTHR44688:SF16">
    <property type="entry name" value="DNA-BINDING TRANSCRIPTIONAL ACTIVATOR DEVR_DOSR"/>
    <property type="match status" value="1"/>
</dbReference>
<keyword evidence="2" id="KW-0238">DNA-binding</keyword>
<dbReference type="PROSITE" id="PS50043">
    <property type="entry name" value="HTH_LUXR_2"/>
    <property type="match status" value="1"/>
</dbReference>
<dbReference type="Pfam" id="PF00196">
    <property type="entry name" value="GerE"/>
    <property type="match status" value="1"/>
</dbReference>
<dbReference type="CDD" id="cd06170">
    <property type="entry name" value="LuxR_C_like"/>
    <property type="match status" value="1"/>
</dbReference>
<dbReference type="SUPFAM" id="SSF75516">
    <property type="entry name" value="Pheromone-binding domain of LuxR-like quorum-sensing transcription factors"/>
    <property type="match status" value="1"/>
</dbReference>
<dbReference type="InterPro" id="IPR036693">
    <property type="entry name" value="TF_LuxR_autoind-bd_dom_sf"/>
</dbReference>
<dbReference type="Gene3D" id="3.30.450.80">
    <property type="entry name" value="Transcription factor LuxR-like, autoinducer-binding domain"/>
    <property type="match status" value="1"/>
</dbReference>
<dbReference type="InterPro" id="IPR016032">
    <property type="entry name" value="Sig_transdc_resp-reg_C-effctor"/>
</dbReference>
<accession>A0ABS5HPW9</accession>
<organism evidence="5 6">
    <name type="scientific">Thalassovita aquimarina</name>
    <dbReference type="NCBI Taxonomy" id="2785917"/>
    <lineage>
        <taxon>Bacteria</taxon>
        <taxon>Pseudomonadati</taxon>
        <taxon>Pseudomonadota</taxon>
        <taxon>Alphaproteobacteria</taxon>
        <taxon>Rhodobacterales</taxon>
        <taxon>Roseobacteraceae</taxon>
        <taxon>Thalassovita</taxon>
    </lineage>
</organism>